<feature type="domain" description="NAD-dependent epimerase/dehydratase" evidence="4">
    <location>
        <begin position="9"/>
        <end position="242"/>
    </location>
</feature>
<reference evidence="5" key="1">
    <citation type="submission" date="2009-08" db="EMBL/GenBank/DDBJ databases">
        <authorList>
            <person name="Cheung F."/>
            <person name="Xiao Y."/>
            <person name="Chan A."/>
            <person name="Moskal W."/>
            <person name="Town C.D."/>
        </authorList>
    </citation>
    <scope>NUCLEOTIDE SEQUENCE</scope>
</reference>
<dbReference type="KEGG" id="gmx:100804704"/>
<dbReference type="InterPro" id="IPR036291">
    <property type="entry name" value="NAD(P)-bd_dom_sf"/>
</dbReference>
<dbReference type="InterPro" id="IPR050425">
    <property type="entry name" value="NAD(P)_dehydrat-like"/>
</dbReference>
<proteinExistence type="evidence at transcript level"/>
<keyword evidence="1" id="KW-0521">NADP</keyword>
<protein>
    <recommendedName>
        <fullName evidence="4">NAD-dependent epimerase/dehydratase domain-containing protein</fullName>
    </recommendedName>
</protein>
<dbReference type="GeneID" id="100804704"/>
<comment type="similarity">
    <text evidence="3">Belongs to the NAD(P)-dependent epimerase/dehydratase family. Dihydroflavonol-4-reductase subfamily.</text>
</comment>
<dbReference type="RefSeq" id="NP_001242261.1">
    <property type="nucleotide sequence ID" value="NM_001255332.1"/>
</dbReference>
<dbReference type="Pfam" id="PF01370">
    <property type="entry name" value="Epimerase"/>
    <property type="match status" value="1"/>
</dbReference>
<dbReference type="GO" id="GO:0016491">
    <property type="term" value="F:oxidoreductase activity"/>
    <property type="evidence" value="ECO:0007669"/>
    <property type="project" value="UniProtKB-KW"/>
</dbReference>
<evidence type="ECO:0000256" key="2">
    <source>
        <dbReference type="ARBA" id="ARBA00023002"/>
    </source>
</evidence>
<accession>C6TE86</accession>
<name>C6TE86_SOYBN</name>
<dbReference type="CDD" id="cd08958">
    <property type="entry name" value="FR_SDR_e"/>
    <property type="match status" value="1"/>
</dbReference>
<dbReference type="AlphaFoldDB" id="C6TE86"/>
<dbReference type="SUPFAM" id="SSF51735">
    <property type="entry name" value="NAD(P)-binding Rossmann-fold domains"/>
    <property type="match status" value="1"/>
</dbReference>
<keyword evidence="2" id="KW-0560">Oxidoreductase</keyword>
<evidence type="ECO:0000256" key="1">
    <source>
        <dbReference type="ARBA" id="ARBA00022857"/>
    </source>
</evidence>
<dbReference type="PANTHER" id="PTHR10366">
    <property type="entry name" value="NAD DEPENDENT EPIMERASE/DEHYDRATASE"/>
    <property type="match status" value="1"/>
</dbReference>
<dbReference type="Gene3D" id="3.40.50.720">
    <property type="entry name" value="NAD(P)-binding Rossmann-like Domain"/>
    <property type="match status" value="1"/>
</dbReference>
<organism evidence="5">
    <name type="scientific">Glycine max</name>
    <name type="common">Soybean</name>
    <name type="synonym">Glycine hispida</name>
    <dbReference type="NCBI Taxonomy" id="3847"/>
    <lineage>
        <taxon>Eukaryota</taxon>
        <taxon>Viridiplantae</taxon>
        <taxon>Streptophyta</taxon>
        <taxon>Embryophyta</taxon>
        <taxon>Tracheophyta</taxon>
        <taxon>Spermatophyta</taxon>
        <taxon>Magnoliopsida</taxon>
        <taxon>eudicotyledons</taxon>
        <taxon>Gunneridae</taxon>
        <taxon>Pentapetalae</taxon>
        <taxon>rosids</taxon>
        <taxon>fabids</taxon>
        <taxon>Fabales</taxon>
        <taxon>Fabaceae</taxon>
        <taxon>Papilionoideae</taxon>
        <taxon>50 kb inversion clade</taxon>
        <taxon>NPAAA clade</taxon>
        <taxon>indigoferoid/millettioid clade</taxon>
        <taxon>Phaseoleae</taxon>
        <taxon>Glycine</taxon>
        <taxon>Glycine subgen. Soja</taxon>
    </lineage>
</organism>
<evidence type="ECO:0000259" key="4">
    <source>
        <dbReference type="Pfam" id="PF01370"/>
    </source>
</evidence>
<dbReference type="OrthoDB" id="2735536at2759"/>
<dbReference type="EMBL" id="BT095907">
    <property type="protein sequence ID" value="ACU20138.1"/>
    <property type="molecule type" value="mRNA"/>
</dbReference>
<dbReference type="HOGENOM" id="CLU_007383_9_0_1"/>
<evidence type="ECO:0000313" key="5">
    <source>
        <dbReference type="EMBL" id="ACU20138.1"/>
    </source>
</evidence>
<evidence type="ECO:0000256" key="3">
    <source>
        <dbReference type="ARBA" id="ARBA00023445"/>
    </source>
</evidence>
<dbReference type="InterPro" id="IPR001509">
    <property type="entry name" value="Epimerase_deHydtase"/>
</dbReference>
<dbReference type="FunFam" id="3.40.50.720:FF:000085">
    <property type="entry name" value="Dihydroflavonol reductase"/>
    <property type="match status" value="1"/>
</dbReference>
<dbReference type="PANTHER" id="PTHR10366:SF662">
    <property type="entry name" value="CINNAMYL ALCOHOL DEHYDROGENASE"/>
    <property type="match status" value="1"/>
</dbReference>
<dbReference type="ExpressionAtlas" id="C6TE86">
    <property type="expression patterns" value="baseline and differential"/>
</dbReference>
<sequence length="325" mass="35995">MSSNSGKVVCVTGASGFIASWIIKLLLQRGYTVRATVRDPSKPEKVDHLLKLDGAKERLHLFKADLLEEGSFDSAFEGCDGVFHTASPVHFIVADPQNQLIDPAIKGTLNVVKSCAKSPSVKQVILTSSVAAVLYNGRPRTPEVVVDETWFSDPDFLRENERWYAFAKTSAEDAAGKFLSEYDIKLVVIDPSMSIGPLLQPELNASSSSILNLINGSPTFSNNSFGWINVKDVANAHIQAYEIDSASGRYCLVERVIHFSELAKILRDMYPTLQIPDKCEDDEPFMPTFQVSKEKAKSLGVEFIPLEVSLRETVESLKEKKFVDF</sequence>